<keyword evidence="4" id="KW-0503">Monooxygenase</keyword>
<evidence type="ECO:0000256" key="1">
    <source>
        <dbReference type="ARBA" id="ARBA00022630"/>
    </source>
</evidence>
<dbReference type="EC" id="1.-.-.-" evidence="6"/>
<accession>A0ABW3A2M0</accession>
<dbReference type="InterPro" id="IPR019921">
    <property type="entry name" value="Lucif-like_OxRdtase_Rv2161c"/>
</dbReference>
<evidence type="ECO:0000256" key="3">
    <source>
        <dbReference type="ARBA" id="ARBA00023002"/>
    </source>
</evidence>
<gene>
    <name evidence="6" type="ORF">ACFQZ8_14695</name>
</gene>
<reference evidence="7" key="1">
    <citation type="journal article" date="2019" name="Int. J. Syst. Evol. Microbiol.">
        <title>The Global Catalogue of Microorganisms (GCM) 10K type strain sequencing project: providing services to taxonomists for standard genome sequencing and annotation.</title>
        <authorList>
            <consortium name="The Broad Institute Genomics Platform"/>
            <consortium name="The Broad Institute Genome Sequencing Center for Infectious Disease"/>
            <person name="Wu L."/>
            <person name="Ma J."/>
        </authorList>
    </citation>
    <scope>NUCLEOTIDE SEQUENCE [LARGE SCALE GENOMIC DNA]</scope>
    <source>
        <strain evidence="7">JCM 32148</strain>
    </source>
</reference>
<keyword evidence="7" id="KW-1185">Reference proteome</keyword>
<name>A0ABW3A2M0_9ACTN</name>
<dbReference type="Gene3D" id="3.20.20.30">
    <property type="entry name" value="Luciferase-like domain"/>
    <property type="match status" value="1"/>
</dbReference>
<comment type="caution">
    <text evidence="6">The sequence shown here is derived from an EMBL/GenBank/DDBJ whole genome shotgun (WGS) entry which is preliminary data.</text>
</comment>
<dbReference type="InterPro" id="IPR050172">
    <property type="entry name" value="SsuD_RutA_monooxygenase"/>
</dbReference>
<protein>
    <submittedName>
        <fullName evidence="6">TIGR03619 family F420-dependent LLM class oxidoreductase</fullName>
        <ecNumber evidence="6">1.-.-.-</ecNumber>
    </submittedName>
</protein>
<feature type="domain" description="Luciferase-like" evidence="5">
    <location>
        <begin position="21"/>
        <end position="292"/>
    </location>
</feature>
<dbReference type="Proteomes" id="UP001597053">
    <property type="component" value="Unassembled WGS sequence"/>
</dbReference>
<organism evidence="6 7">
    <name type="scientific">Micromonospora azadirachtae</name>
    <dbReference type="NCBI Taxonomy" id="1970735"/>
    <lineage>
        <taxon>Bacteria</taxon>
        <taxon>Bacillati</taxon>
        <taxon>Actinomycetota</taxon>
        <taxon>Actinomycetes</taxon>
        <taxon>Micromonosporales</taxon>
        <taxon>Micromonosporaceae</taxon>
        <taxon>Micromonospora</taxon>
    </lineage>
</organism>
<evidence type="ECO:0000259" key="5">
    <source>
        <dbReference type="Pfam" id="PF00296"/>
    </source>
</evidence>
<dbReference type="GO" id="GO:0016491">
    <property type="term" value="F:oxidoreductase activity"/>
    <property type="evidence" value="ECO:0007669"/>
    <property type="project" value="UniProtKB-KW"/>
</dbReference>
<dbReference type="InterPro" id="IPR036661">
    <property type="entry name" value="Luciferase-like_sf"/>
</dbReference>
<evidence type="ECO:0000256" key="4">
    <source>
        <dbReference type="ARBA" id="ARBA00023033"/>
    </source>
</evidence>
<keyword evidence="2" id="KW-0288">FMN</keyword>
<dbReference type="PANTHER" id="PTHR42847:SF4">
    <property type="entry name" value="ALKANESULFONATE MONOOXYGENASE-RELATED"/>
    <property type="match status" value="1"/>
</dbReference>
<dbReference type="SUPFAM" id="SSF51679">
    <property type="entry name" value="Bacterial luciferase-like"/>
    <property type="match status" value="1"/>
</dbReference>
<dbReference type="PANTHER" id="PTHR42847">
    <property type="entry name" value="ALKANESULFONATE MONOOXYGENASE"/>
    <property type="match status" value="1"/>
</dbReference>
<keyword evidence="1" id="KW-0285">Flavoprotein</keyword>
<sequence length="306" mass="33339">MPYVHQRVGLALSQYGAFVGRDAVIEVARAAEALGFDSLWTGDRILDPVNPRDRCPGGADGRMPPEYTTFLDPLTVLTAAAAVTERIRLGTSTLNAPWYSPILLARNLTSLDMLTEGRLDVGLGLGGTSDDYTAVGVSRAGRGERLEEIIAVLERVWADDPVTYQSGSVSVPTSRIEPKPVQRPRPPIYLAGFSSVAFERIGRRADGWLAGGVPLQVLTPMWSAIRRAAEDAGRDPDSLRMMLRINPRVTDEPVAADLLPQAGTIEQIAEYARSTGAYEVFADFQQTTGDLNQMLHLAERFREAMA</sequence>
<evidence type="ECO:0000313" key="6">
    <source>
        <dbReference type="EMBL" id="MFD0785152.1"/>
    </source>
</evidence>
<keyword evidence="3 6" id="KW-0560">Oxidoreductase</keyword>
<dbReference type="EMBL" id="JBHTHM010000698">
    <property type="protein sequence ID" value="MFD0785152.1"/>
    <property type="molecule type" value="Genomic_DNA"/>
</dbReference>
<evidence type="ECO:0000256" key="2">
    <source>
        <dbReference type="ARBA" id="ARBA00022643"/>
    </source>
</evidence>
<proteinExistence type="predicted"/>
<dbReference type="Pfam" id="PF00296">
    <property type="entry name" value="Bac_luciferase"/>
    <property type="match status" value="1"/>
</dbReference>
<dbReference type="NCBIfam" id="TIGR03619">
    <property type="entry name" value="F420_Rv2161c"/>
    <property type="match status" value="1"/>
</dbReference>
<evidence type="ECO:0000313" key="7">
    <source>
        <dbReference type="Proteomes" id="UP001597053"/>
    </source>
</evidence>
<dbReference type="InterPro" id="IPR011251">
    <property type="entry name" value="Luciferase-like_dom"/>
</dbReference>